<evidence type="ECO:0000256" key="2">
    <source>
        <dbReference type="ARBA" id="ARBA00022679"/>
    </source>
</evidence>
<dbReference type="CDD" id="cd02440">
    <property type="entry name" value="AdoMet_MTases"/>
    <property type="match status" value="1"/>
</dbReference>
<dbReference type="Proteomes" id="UP000004508">
    <property type="component" value="Unassembled WGS sequence"/>
</dbReference>
<dbReference type="GO" id="GO:0008757">
    <property type="term" value="F:S-adenosylmethionine-dependent methyltransferase activity"/>
    <property type="evidence" value="ECO:0007669"/>
    <property type="project" value="TreeGrafter"/>
</dbReference>
<keyword evidence="2 4" id="KW-0808">Transferase</keyword>
<gene>
    <name evidence="4" type="ORF">Krac_2185</name>
</gene>
<name>D6U4N1_KTERA</name>
<keyword evidence="5" id="KW-1185">Reference proteome</keyword>
<dbReference type="Gene3D" id="3.40.50.150">
    <property type="entry name" value="Vaccinia Virus protein VP39"/>
    <property type="match status" value="1"/>
</dbReference>
<dbReference type="EMBL" id="ADVG01000004">
    <property type="protein sequence ID" value="EFH81461.1"/>
    <property type="molecule type" value="Genomic_DNA"/>
</dbReference>
<dbReference type="OrthoDB" id="9799672at2"/>
<dbReference type="InterPro" id="IPR029063">
    <property type="entry name" value="SAM-dependent_MTases_sf"/>
</dbReference>
<proteinExistence type="predicted"/>
<dbReference type="PANTHER" id="PTHR10509">
    <property type="entry name" value="O-METHYLTRANSFERASE-RELATED"/>
    <property type="match status" value="1"/>
</dbReference>
<dbReference type="FunCoup" id="D6U4N1">
    <property type="interactions" value="346"/>
</dbReference>
<evidence type="ECO:0000313" key="5">
    <source>
        <dbReference type="Proteomes" id="UP000004508"/>
    </source>
</evidence>
<dbReference type="InterPro" id="IPR050362">
    <property type="entry name" value="Cation-dep_OMT"/>
</dbReference>
<organism evidence="4 5">
    <name type="scientific">Ktedonobacter racemifer DSM 44963</name>
    <dbReference type="NCBI Taxonomy" id="485913"/>
    <lineage>
        <taxon>Bacteria</taxon>
        <taxon>Bacillati</taxon>
        <taxon>Chloroflexota</taxon>
        <taxon>Ktedonobacteria</taxon>
        <taxon>Ktedonobacterales</taxon>
        <taxon>Ktedonobacteraceae</taxon>
        <taxon>Ktedonobacter</taxon>
    </lineage>
</organism>
<dbReference type="GO" id="GO:0032259">
    <property type="term" value="P:methylation"/>
    <property type="evidence" value="ECO:0007669"/>
    <property type="project" value="UniProtKB-KW"/>
</dbReference>
<dbReference type="InParanoid" id="D6U4N1"/>
<dbReference type="InterPro" id="IPR002935">
    <property type="entry name" value="SAM_O-MeTrfase"/>
</dbReference>
<dbReference type="SUPFAM" id="SSF53335">
    <property type="entry name" value="S-adenosyl-L-methionine-dependent methyltransferases"/>
    <property type="match status" value="1"/>
</dbReference>
<dbReference type="Pfam" id="PF01596">
    <property type="entry name" value="Methyltransf_3"/>
    <property type="match status" value="1"/>
</dbReference>
<dbReference type="PROSITE" id="PS51682">
    <property type="entry name" value="SAM_OMT_I"/>
    <property type="match status" value="1"/>
</dbReference>
<evidence type="ECO:0000256" key="1">
    <source>
        <dbReference type="ARBA" id="ARBA00022603"/>
    </source>
</evidence>
<dbReference type="eggNOG" id="COG4122">
    <property type="taxonomic scope" value="Bacteria"/>
</dbReference>
<keyword evidence="3" id="KW-0949">S-adenosyl-L-methionine</keyword>
<dbReference type="STRING" id="485913.Krac_2185"/>
<dbReference type="RefSeq" id="WP_007918850.1">
    <property type="nucleotide sequence ID" value="NZ_ADVG01000004.1"/>
</dbReference>
<evidence type="ECO:0000256" key="3">
    <source>
        <dbReference type="ARBA" id="ARBA00022691"/>
    </source>
</evidence>
<keyword evidence="1 4" id="KW-0489">Methyltransferase</keyword>
<dbReference type="PANTHER" id="PTHR10509:SF14">
    <property type="entry name" value="CAFFEOYL-COA O-METHYLTRANSFERASE 3-RELATED"/>
    <property type="match status" value="1"/>
</dbReference>
<dbReference type="AlphaFoldDB" id="D6U4N1"/>
<dbReference type="GO" id="GO:0008171">
    <property type="term" value="F:O-methyltransferase activity"/>
    <property type="evidence" value="ECO:0007669"/>
    <property type="project" value="InterPro"/>
</dbReference>
<sequence>MSSVSLNDEQLRREAETRAFVDHELQQRFAPEDDALRNSLLRAQGAGVPAGQVSPLQGKLLQVLALTCGARRILEIGSMAGYSGIWLARALPAGGKLISLEVNDKHAELARANLAEAGLAERAEVRVGSALELLPALVSEAPFDLIFIDADKRNNPQYLEWALKLSRHGSLIVADNIVRNGQAFQASPPDESAAGAAAYNRMILEHPQLVSVAFPHDDVNNGIDGFSISVVQSKDA</sequence>
<protein>
    <submittedName>
        <fullName evidence="4">O-methyltransferase family 3</fullName>
    </submittedName>
</protein>
<comment type="caution">
    <text evidence="4">The sequence shown here is derived from an EMBL/GenBank/DDBJ whole genome shotgun (WGS) entry which is preliminary data.</text>
</comment>
<evidence type="ECO:0000313" key="4">
    <source>
        <dbReference type="EMBL" id="EFH81461.1"/>
    </source>
</evidence>
<reference evidence="4 5" key="1">
    <citation type="journal article" date="2011" name="Stand. Genomic Sci.">
        <title>Non-contiguous finished genome sequence and contextual data of the filamentous soil bacterium Ktedonobacter racemifer type strain (SOSP1-21).</title>
        <authorList>
            <person name="Chang Y.J."/>
            <person name="Land M."/>
            <person name="Hauser L."/>
            <person name="Chertkov O."/>
            <person name="Del Rio T.G."/>
            <person name="Nolan M."/>
            <person name="Copeland A."/>
            <person name="Tice H."/>
            <person name="Cheng J.F."/>
            <person name="Lucas S."/>
            <person name="Han C."/>
            <person name="Goodwin L."/>
            <person name="Pitluck S."/>
            <person name="Ivanova N."/>
            <person name="Ovchinikova G."/>
            <person name="Pati A."/>
            <person name="Chen A."/>
            <person name="Palaniappan K."/>
            <person name="Mavromatis K."/>
            <person name="Liolios K."/>
            <person name="Brettin T."/>
            <person name="Fiebig A."/>
            <person name="Rohde M."/>
            <person name="Abt B."/>
            <person name="Goker M."/>
            <person name="Detter J.C."/>
            <person name="Woyke T."/>
            <person name="Bristow J."/>
            <person name="Eisen J.A."/>
            <person name="Markowitz V."/>
            <person name="Hugenholtz P."/>
            <person name="Kyrpides N.C."/>
            <person name="Klenk H.P."/>
            <person name="Lapidus A."/>
        </authorList>
    </citation>
    <scope>NUCLEOTIDE SEQUENCE [LARGE SCALE GENOMIC DNA]</scope>
    <source>
        <strain evidence="5">DSM 44963</strain>
    </source>
</reference>
<accession>D6U4N1</accession>